<comment type="caution">
    <text evidence="2">The sequence shown here is derived from an EMBL/GenBank/DDBJ whole genome shotgun (WGS) entry which is preliminary data.</text>
</comment>
<gene>
    <name evidence="2" type="ORF">EV210_102218</name>
</gene>
<sequence length="95" mass="10480">MIINHLLLKLQDRTTASIAQTKGILLSMEGRIEVLRKIRVETDIRHGASSYDLMLITGFASMADFDTYLIHPVHQEVSAYVGNVVAAAASVCYES</sequence>
<accession>A0A4V2Q8Z8</accession>
<dbReference type="PANTHER" id="PTHR37832:SF1">
    <property type="entry name" value="STRESS-RESPONSE A_B BARREL DOMAIN-CONTAINING PROTEIN"/>
    <property type="match status" value="1"/>
</dbReference>
<dbReference type="OrthoDB" id="9808130at2"/>
<dbReference type="PANTHER" id="PTHR37832">
    <property type="entry name" value="BLL2683 PROTEIN"/>
    <property type="match status" value="1"/>
</dbReference>
<dbReference type="EMBL" id="SLUI01000002">
    <property type="protein sequence ID" value="TCL39304.1"/>
    <property type="molecule type" value="Genomic_DNA"/>
</dbReference>
<protein>
    <submittedName>
        <fullName evidence="2">Stress responsive alpha/beta barrel protein</fullName>
    </submittedName>
</protein>
<dbReference type="AlphaFoldDB" id="A0A4V2Q8Z8"/>
<organism evidence="2 3">
    <name type="scientific">Anaerospora hongkongensis</name>
    <dbReference type="NCBI Taxonomy" id="244830"/>
    <lineage>
        <taxon>Bacteria</taxon>
        <taxon>Bacillati</taxon>
        <taxon>Bacillota</taxon>
        <taxon>Negativicutes</taxon>
        <taxon>Selenomonadales</taxon>
        <taxon>Sporomusaceae</taxon>
        <taxon>Anaerospora</taxon>
    </lineage>
</organism>
<dbReference type="Proteomes" id="UP000295063">
    <property type="component" value="Unassembled WGS sequence"/>
</dbReference>
<reference evidence="2 3" key="1">
    <citation type="submission" date="2019-03" db="EMBL/GenBank/DDBJ databases">
        <title>Genomic Encyclopedia of Type Strains, Phase IV (KMG-IV): sequencing the most valuable type-strain genomes for metagenomic binning, comparative biology and taxonomic classification.</title>
        <authorList>
            <person name="Goeker M."/>
        </authorList>
    </citation>
    <scope>NUCLEOTIDE SEQUENCE [LARGE SCALE GENOMIC DNA]</scope>
    <source>
        <strain evidence="2 3">DSM 15969</strain>
    </source>
</reference>
<dbReference type="Pfam" id="PF07876">
    <property type="entry name" value="Dabb"/>
    <property type="match status" value="1"/>
</dbReference>
<dbReference type="SUPFAM" id="SSF54909">
    <property type="entry name" value="Dimeric alpha+beta barrel"/>
    <property type="match status" value="1"/>
</dbReference>
<name>A0A4V2Q8Z8_9FIRM</name>
<evidence type="ECO:0000313" key="3">
    <source>
        <dbReference type="Proteomes" id="UP000295063"/>
    </source>
</evidence>
<dbReference type="InterPro" id="IPR013097">
    <property type="entry name" value="Dabb"/>
</dbReference>
<keyword evidence="3" id="KW-1185">Reference proteome</keyword>
<evidence type="ECO:0000313" key="2">
    <source>
        <dbReference type="EMBL" id="TCL39304.1"/>
    </source>
</evidence>
<proteinExistence type="predicted"/>
<feature type="domain" description="Stress-response A/B barrel" evidence="1">
    <location>
        <begin position="2"/>
        <end position="93"/>
    </location>
</feature>
<dbReference type="SMART" id="SM00886">
    <property type="entry name" value="Dabb"/>
    <property type="match status" value="1"/>
</dbReference>
<dbReference type="Gene3D" id="3.30.70.100">
    <property type="match status" value="1"/>
</dbReference>
<dbReference type="PROSITE" id="PS51502">
    <property type="entry name" value="S_R_A_B_BARREL"/>
    <property type="match status" value="1"/>
</dbReference>
<evidence type="ECO:0000259" key="1">
    <source>
        <dbReference type="PROSITE" id="PS51502"/>
    </source>
</evidence>
<dbReference type="InterPro" id="IPR011008">
    <property type="entry name" value="Dimeric_a/b-barrel"/>
</dbReference>
<dbReference type="RefSeq" id="WP_132075614.1">
    <property type="nucleotide sequence ID" value="NZ_DAMAKO010000019.1"/>
</dbReference>